<name>X7FC14_9RHOB</name>
<dbReference type="SMART" id="SM00331">
    <property type="entry name" value="PP2C_SIG"/>
    <property type="match status" value="1"/>
</dbReference>
<dbReference type="Proteomes" id="UP000023430">
    <property type="component" value="Unassembled WGS sequence"/>
</dbReference>
<dbReference type="PROSITE" id="PS50110">
    <property type="entry name" value="RESPONSE_REGULATORY"/>
    <property type="match status" value="1"/>
</dbReference>
<feature type="modified residue" description="4-aspartylphosphate" evidence="2">
    <location>
        <position position="69"/>
    </location>
</feature>
<keyword evidence="1" id="KW-0378">Hydrolase</keyword>
<dbReference type="PANTHER" id="PTHR43156">
    <property type="entry name" value="STAGE II SPORULATION PROTEIN E-RELATED"/>
    <property type="match status" value="1"/>
</dbReference>
<dbReference type="RefSeq" id="WP_043768413.1">
    <property type="nucleotide sequence ID" value="NZ_JAME01000008.1"/>
</dbReference>
<dbReference type="SMART" id="SM00448">
    <property type="entry name" value="REC"/>
    <property type="match status" value="1"/>
</dbReference>
<dbReference type="Pfam" id="PF07228">
    <property type="entry name" value="SpoIIE"/>
    <property type="match status" value="1"/>
</dbReference>
<evidence type="ECO:0000259" key="3">
    <source>
        <dbReference type="PROSITE" id="PS50110"/>
    </source>
</evidence>
<evidence type="ECO:0000256" key="2">
    <source>
        <dbReference type="PROSITE-ProRule" id="PRU00169"/>
    </source>
</evidence>
<evidence type="ECO:0000313" key="5">
    <source>
        <dbReference type="Proteomes" id="UP000023430"/>
    </source>
</evidence>
<dbReference type="EMBL" id="JAME01000008">
    <property type="protein sequence ID" value="ETX29631.1"/>
    <property type="molecule type" value="Genomic_DNA"/>
</dbReference>
<sequence>MNALEAPPPPAGADRRVVPRALLVDDSAGQRLMLSRMLTRWGYRVTAAESGDAALRACAGQSFDLVLSDWMMPGMDGLEFCRRFRGLPLPGYAYFILLTARSDKADAAAGLDAGADDFVTKPVDPLELRARIAAGARIVSMQRELSQKNQVISDTLAKLQTLYDAIDRDLRQARRIQQALVPERSRVFGRSRVSLLLRPCGHVGGDLVGMFSPGDGTLGFYAIDVSGHGITSAMMTARVAGYLSPRHPEQNVALEHRPGQGYALRHPVEVMRRLNERLTLDPGVDEYLTMHYATVDLASGRCLIVQAGHPPALHLPAGRPPGYIGEGGLPIGLVEGVSHSAQDVTLAEGDRLLLFSDGFIEAATRDGGMLGPEGLLRLVAACGAAAGTEFLDDLFWRLAAELPEGEGLQDDVSAALLEFAPSEGPDQAT</sequence>
<dbReference type="Pfam" id="PF00072">
    <property type="entry name" value="Response_reg"/>
    <property type="match status" value="1"/>
</dbReference>
<dbReference type="STRING" id="1449351.RISW2_22365"/>
<dbReference type="OrthoDB" id="9811749at2"/>
<dbReference type="eggNOG" id="COG2208">
    <property type="taxonomic scope" value="Bacteria"/>
</dbReference>
<dbReference type="Gene3D" id="3.40.50.2300">
    <property type="match status" value="1"/>
</dbReference>
<proteinExistence type="predicted"/>
<dbReference type="GO" id="GO:0000160">
    <property type="term" value="P:phosphorelay signal transduction system"/>
    <property type="evidence" value="ECO:0007669"/>
    <property type="project" value="InterPro"/>
</dbReference>
<dbReference type="GO" id="GO:0016791">
    <property type="term" value="F:phosphatase activity"/>
    <property type="evidence" value="ECO:0007669"/>
    <property type="project" value="TreeGrafter"/>
</dbReference>
<protein>
    <submittedName>
        <fullName evidence="4">Chemotaxis protein CheY</fullName>
    </submittedName>
</protein>
<keyword evidence="2" id="KW-0597">Phosphoprotein</keyword>
<dbReference type="PATRIC" id="fig|1449351.3.peg.1413"/>
<dbReference type="CDD" id="cd17546">
    <property type="entry name" value="REC_hyHK_CKI1_RcsC-like"/>
    <property type="match status" value="1"/>
</dbReference>
<dbReference type="AlphaFoldDB" id="X7FC14"/>
<comment type="caution">
    <text evidence="4">The sequence shown here is derived from an EMBL/GenBank/DDBJ whole genome shotgun (WGS) entry which is preliminary data.</text>
</comment>
<dbReference type="InterPro" id="IPR001789">
    <property type="entry name" value="Sig_transdc_resp-reg_receiver"/>
</dbReference>
<gene>
    <name evidence="4" type="ORF">RISW2_22365</name>
</gene>
<dbReference type="SUPFAM" id="SSF52172">
    <property type="entry name" value="CheY-like"/>
    <property type="match status" value="1"/>
</dbReference>
<evidence type="ECO:0000313" key="4">
    <source>
        <dbReference type="EMBL" id="ETX29631.1"/>
    </source>
</evidence>
<feature type="domain" description="Response regulatory" evidence="3">
    <location>
        <begin position="20"/>
        <end position="136"/>
    </location>
</feature>
<reference evidence="4 5" key="1">
    <citation type="submission" date="2014-01" db="EMBL/GenBank/DDBJ databases">
        <title>Roseivivax isoporae LMG 25204 Genome Sequencing.</title>
        <authorList>
            <person name="Lai Q."/>
            <person name="Li G."/>
            <person name="Shao Z."/>
        </authorList>
    </citation>
    <scope>NUCLEOTIDE SEQUENCE [LARGE SCALE GENOMIC DNA]</scope>
    <source>
        <strain evidence="4 5">LMG 25204</strain>
    </source>
</reference>
<dbReference type="PANTHER" id="PTHR43156:SF2">
    <property type="entry name" value="STAGE II SPORULATION PROTEIN E"/>
    <property type="match status" value="1"/>
</dbReference>
<dbReference type="eggNOG" id="COG0745">
    <property type="taxonomic scope" value="Bacteria"/>
</dbReference>
<accession>X7FC14</accession>
<evidence type="ECO:0000256" key="1">
    <source>
        <dbReference type="ARBA" id="ARBA00022801"/>
    </source>
</evidence>
<dbReference type="InterPro" id="IPR036457">
    <property type="entry name" value="PPM-type-like_dom_sf"/>
</dbReference>
<keyword evidence="5" id="KW-1185">Reference proteome</keyword>
<dbReference type="Gene3D" id="3.60.40.10">
    <property type="entry name" value="PPM-type phosphatase domain"/>
    <property type="match status" value="1"/>
</dbReference>
<dbReference type="InterPro" id="IPR052016">
    <property type="entry name" value="Bact_Sigma-Reg"/>
</dbReference>
<organism evidence="4 5">
    <name type="scientific">Roseivivax isoporae LMG 25204</name>
    <dbReference type="NCBI Taxonomy" id="1449351"/>
    <lineage>
        <taxon>Bacteria</taxon>
        <taxon>Pseudomonadati</taxon>
        <taxon>Pseudomonadota</taxon>
        <taxon>Alphaproteobacteria</taxon>
        <taxon>Rhodobacterales</taxon>
        <taxon>Roseobacteraceae</taxon>
        <taxon>Roseivivax</taxon>
    </lineage>
</organism>
<dbReference type="InterPro" id="IPR001932">
    <property type="entry name" value="PPM-type_phosphatase-like_dom"/>
</dbReference>
<dbReference type="InterPro" id="IPR011006">
    <property type="entry name" value="CheY-like_superfamily"/>
</dbReference>